<keyword evidence="5" id="KW-1185">Reference proteome</keyword>
<dbReference type="KEGG" id="hma:rrnAC1035"/>
<dbReference type="eggNOG" id="arCOG09058">
    <property type="taxonomic scope" value="Archaea"/>
</dbReference>
<organism evidence="4 5">
    <name type="scientific">Haloarcula marismortui (strain ATCC 43049 / DSM 3752 / JCM 8966 / VKM B-1809)</name>
    <name type="common">Halobacterium marismortui</name>
    <dbReference type="NCBI Taxonomy" id="272569"/>
    <lineage>
        <taxon>Archaea</taxon>
        <taxon>Methanobacteriati</taxon>
        <taxon>Methanobacteriota</taxon>
        <taxon>Stenosarchaea group</taxon>
        <taxon>Halobacteria</taxon>
        <taxon>Halobacteriales</taxon>
        <taxon>Haloarculaceae</taxon>
        <taxon>Haloarcula</taxon>
    </lineage>
</organism>
<dbReference type="HOGENOM" id="CLU_040764_0_0_2"/>
<evidence type="ECO:0000256" key="1">
    <source>
        <dbReference type="ARBA" id="ARBA00022729"/>
    </source>
</evidence>
<dbReference type="PATRIC" id="fig|272569.17.peg.1763"/>
<evidence type="ECO:0000313" key="5">
    <source>
        <dbReference type="Proteomes" id="UP000001169"/>
    </source>
</evidence>
<name>Q5V3A2_HALMA</name>
<gene>
    <name evidence="4" type="ordered locus">rrnAC1035</name>
</gene>
<feature type="region of interest" description="Disordered" evidence="2">
    <location>
        <begin position="390"/>
        <end position="545"/>
    </location>
</feature>
<feature type="domain" description="PGF-CTERM archaeal protein-sorting signal" evidence="3">
    <location>
        <begin position="544"/>
        <end position="564"/>
    </location>
</feature>
<evidence type="ECO:0000256" key="2">
    <source>
        <dbReference type="SAM" id="MobiDB-lite"/>
    </source>
</evidence>
<evidence type="ECO:0000259" key="3">
    <source>
        <dbReference type="Pfam" id="PF18204"/>
    </source>
</evidence>
<feature type="compositionally biased region" description="Acidic residues" evidence="2">
    <location>
        <begin position="456"/>
        <end position="502"/>
    </location>
</feature>
<evidence type="ECO:0000313" key="4">
    <source>
        <dbReference type="EMBL" id="AAV46000.1"/>
    </source>
</evidence>
<feature type="compositionally biased region" description="Low complexity" evidence="2">
    <location>
        <begin position="509"/>
        <end position="545"/>
    </location>
</feature>
<accession>Q5V3A2</accession>
<keyword evidence="1" id="KW-0732">Signal</keyword>
<dbReference type="GO" id="GO:0030115">
    <property type="term" value="C:S-layer"/>
    <property type="evidence" value="ECO:0007669"/>
    <property type="project" value="UniProtKB-SubCell"/>
</dbReference>
<feature type="compositionally biased region" description="Acidic residues" evidence="2">
    <location>
        <begin position="402"/>
        <end position="448"/>
    </location>
</feature>
<dbReference type="AlphaFoldDB" id="Q5V3A2"/>
<dbReference type="NCBIfam" id="TIGR04126">
    <property type="entry name" value="PGF_CTERM"/>
    <property type="match status" value="1"/>
</dbReference>
<dbReference type="InterPro" id="IPR026371">
    <property type="entry name" value="PGF_CTERM"/>
</dbReference>
<dbReference type="Pfam" id="PF18204">
    <property type="entry name" value="PGF-CTERM"/>
    <property type="match status" value="1"/>
</dbReference>
<reference evidence="4 5" key="1">
    <citation type="journal article" date="2004" name="Genome Res.">
        <title>Genome sequence of Haloarcula marismortui: a halophilic archaeon from the Dead Sea.</title>
        <authorList>
            <person name="Baliga N.S."/>
            <person name="Bonneau R."/>
            <person name="Facciotti M.T."/>
            <person name="Pan M."/>
            <person name="Glusman G."/>
            <person name="Deutsch E.W."/>
            <person name="Shannon P."/>
            <person name="Chiu Y."/>
            <person name="Weng R.S."/>
            <person name="Gan R.R."/>
            <person name="Hung P."/>
            <person name="Date S.V."/>
            <person name="Marcotte E."/>
            <person name="Hood L."/>
            <person name="Ng W.V."/>
        </authorList>
    </citation>
    <scope>NUCLEOTIDE SEQUENCE [LARGE SCALE GENOMIC DNA]</scope>
    <source>
        <strain evidence="5">ATCC 43049 / DSM 3752 / JCM 8966 / VKM B-1809</strain>
    </source>
</reference>
<dbReference type="EMBL" id="AY596297">
    <property type="protein sequence ID" value="AAV46000.1"/>
    <property type="molecule type" value="Genomic_DNA"/>
</dbReference>
<proteinExistence type="predicted"/>
<dbReference type="Proteomes" id="UP000001169">
    <property type="component" value="Chromosome I"/>
</dbReference>
<protein>
    <recommendedName>
        <fullName evidence="3">PGF-CTERM archaeal protein-sorting signal domain-containing protein</fullName>
    </recommendedName>
</protein>
<dbReference type="PaxDb" id="272569-rrnAC1035"/>
<dbReference type="GO" id="GO:0005886">
    <property type="term" value="C:plasma membrane"/>
    <property type="evidence" value="ECO:0007669"/>
    <property type="project" value="UniProtKB-SubCell"/>
</dbReference>
<dbReference type="EnsemblBacteria" id="AAV46000">
    <property type="protein sequence ID" value="AAV46000"/>
    <property type="gene ID" value="rrnAC1035"/>
</dbReference>
<feature type="compositionally biased region" description="Polar residues" evidence="2">
    <location>
        <begin position="390"/>
        <end position="400"/>
    </location>
</feature>
<sequence length="565" mass="58447">MYKTPRGKHTVICAITVLLVLAAPLSVTSAAATPVDDGQTTAVTENVDVWERSLLPLRTSSTGPTAIAAPETYINIESAQTGDVPLNRDEYTIHETGESVDLTFESTTGAGTTGLAGDEAQLLAVRLSEGPESAGFSEGSVRTDLASIFTNDSNANSVELLDDAEGVDSIDDNGVLETSYTPDSGGAYGFILVTVDDGQGLSVSDNNVSTDGNVTVVGVEQTIVQESPSTVETTADDVAAGDNVSLDIETELEDDAVTHAVLLFDEDELQQRTSTVRVTGDIDENFSEDQVTVENSFDGVNGVSSMDDDATFSSGDSTTVGAMPSAGLIGLFGFVLSEASPDSTGDDMMQASATTVSDAADTTVDVETLDSWSNGTYTYVHVAVGEDSNEISSTTGTVTLSDSDDGSDSNDGNDDSDDNNDNNNDDSDDNNDNDDNDDNNNDGSDNSDDNNNNENDNSDDNNDNDNDDSDNGDSDEDSGDDDSDNESTEEDTADETTTDTDTEAGGGADPTEAATTAGGGAQQPDNTDTTGTEGTVETTSSSGPGFTVLVAVLALLGAGFLARRD</sequence>
<dbReference type="STRING" id="272569.rrnAC1035"/>